<accession>A0AAW9KIP1</accession>
<keyword evidence="3" id="KW-0732">Signal</keyword>
<evidence type="ECO:0000313" key="5">
    <source>
        <dbReference type="Proteomes" id="UP001294612"/>
    </source>
</evidence>
<evidence type="ECO:0000313" key="4">
    <source>
        <dbReference type="EMBL" id="MDZ7551313.1"/>
    </source>
</evidence>
<reference evidence="4" key="1">
    <citation type="submission" date="2023-10" db="EMBL/GenBank/DDBJ databases">
        <title>First insite into the whole-genome sequence variations in clarithromycin resistant Helicobacter pylori clinical isolates in Russia.</title>
        <authorList>
            <person name="Starkova D.A."/>
            <person name="Svarval A.V."/>
            <person name="Polev D.E."/>
            <person name="Saitova A.T."/>
            <person name="Gladyshev N.S."/>
            <person name="Egorova S.A."/>
        </authorList>
    </citation>
    <scope>NUCLEOTIDE SEQUENCE</scope>
    <source>
        <strain evidence="4">HP290</strain>
    </source>
</reference>
<evidence type="ECO:0000256" key="1">
    <source>
        <dbReference type="SAM" id="Coils"/>
    </source>
</evidence>
<feature type="chain" id="PRO_5043420964" description="Secreted protein" evidence="3">
    <location>
        <begin position="23"/>
        <end position="408"/>
    </location>
</feature>
<dbReference type="RefSeq" id="WP_322537858.1">
    <property type="nucleotide sequence ID" value="NZ_JAXMRN010000024.1"/>
</dbReference>
<gene>
    <name evidence="4" type="ORF">RGC63_06395</name>
</gene>
<sequence>MKISFKALGVLSLALAPLFGGAPIDVHKQIDSHFDKYTYNIEEQTYLKISSNVDDIVIQNIELNRGNCKSEMHSNTSLKSYESKRKNMLQIENMKEKMKREETQTYDGSEIRMYMEQTKDTIKTNENFQKQLSAINTFDELVDRITDDTSFPNLDLDSDTDSTNDYDGNGPKGPKDKKIYSLRLFEEHLKYFFATDFSDDERGREFINDITSRIKPICDNTNIYTSRSFVTGSCTDKYYLDDYVKSVVGDEDYNKLTSREFWETKEWSKEEIDKFKQDSDPLYQKIQKKILTAYLQEYKDFTLNQSNAILKEARTELSKLRKIYQQEQQKYQKEHQQKIQQKQQESLKEQKELTQKLAQVEQKIKRMKEQGNTIEIPLKFGEVFKTRACSNLKEAKIKTNKGTYTFSF</sequence>
<evidence type="ECO:0008006" key="6">
    <source>
        <dbReference type="Google" id="ProtNLM"/>
    </source>
</evidence>
<protein>
    <recommendedName>
        <fullName evidence="6">Secreted protein</fullName>
    </recommendedName>
</protein>
<feature type="region of interest" description="Disordered" evidence="2">
    <location>
        <begin position="152"/>
        <end position="174"/>
    </location>
</feature>
<feature type="coiled-coil region" evidence="1">
    <location>
        <begin position="303"/>
        <end position="370"/>
    </location>
</feature>
<evidence type="ECO:0000256" key="3">
    <source>
        <dbReference type="SAM" id="SignalP"/>
    </source>
</evidence>
<organism evidence="4 5">
    <name type="scientific">Helicobacter pylori</name>
    <name type="common">Campylobacter pylori</name>
    <dbReference type="NCBI Taxonomy" id="210"/>
    <lineage>
        <taxon>Bacteria</taxon>
        <taxon>Pseudomonadati</taxon>
        <taxon>Campylobacterota</taxon>
        <taxon>Epsilonproteobacteria</taxon>
        <taxon>Campylobacterales</taxon>
        <taxon>Helicobacteraceae</taxon>
        <taxon>Helicobacter</taxon>
    </lineage>
</organism>
<comment type="caution">
    <text evidence="4">The sequence shown here is derived from an EMBL/GenBank/DDBJ whole genome shotgun (WGS) entry which is preliminary data.</text>
</comment>
<dbReference type="EMBL" id="JAXMRN010000024">
    <property type="protein sequence ID" value="MDZ7551313.1"/>
    <property type="molecule type" value="Genomic_DNA"/>
</dbReference>
<dbReference type="AlphaFoldDB" id="A0AAW9KIP1"/>
<name>A0AAW9KIP1_HELPX</name>
<feature type="signal peptide" evidence="3">
    <location>
        <begin position="1"/>
        <end position="22"/>
    </location>
</feature>
<evidence type="ECO:0000256" key="2">
    <source>
        <dbReference type="SAM" id="MobiDB-lite"/>
    </source>
</evidence>
<proteinExistence type="predicted"/>
<dbReference type="Proteomes" id="UP001294612">
    <property type="component" value="Unassembled WGS sequence"/>
</dbReference>
<keyword evidence="1" id="KW-0175">Coiled coil</keyword>